<organism evidence="2 3">
    <name type="scientific">Bartonella birtlesii LL-WM9</name>
    <dbReference type="NCBI Taxonomy" id="1094552"/>
    <lineage>
        <taxon>Bacteria</taxon>
        <taxon>Pseudomonadati</taxon>
        <taxon>Pseudomonadota</taxon>
        <taxon>Alphaproteobacteria</taxon>
        <taxon>Hyphomicrobiales</taxon>
        <taxon>Bartonellaceae</taxon>
        <taxon>Bartonella</taxon>
    </lineage>
</organism>
<protein>
    <recommendedName>
        <fullName evidence="4">Conjugal transfer protein TrbH</fullName>
    </recommendedName>
</protein>
<dbReference type="AlphaFoldDB" id="J0PUT5"/>
<dbReference type="PATRIC" id="fig|1094552.3.peg.987"/>
<reference evidence="2 3" key="1">
    <citation type="submission" date="2012-03" db="EMBL/GenBank/DDBJ databases">
        <title>The Genome Sequence of Bartonella birtlesii LL-WM9.</title>
        <authorList>
            <consortium name="The Broad Institute Genome Sequencing Platform"/>
            <consortium name="The Broad Institute Genome Sequencing Center for Infectious Disease"/>
            <person name="Feldgarden M."/>
            <person name="Kirby J."/>
            <person name="Kosoy M."/>
            <person name="Birtles R."/>
            <person name="Probert W.S."/>
            <person name="Chiaraviglio L."/>
            <person name="Young S.K."/>
            <person name="Zeng Q."/>
            <person name="Gargeya S."/>
            <person name="Fitzgerald M."/>
            <person name="Haas B."/>
            <person name="Abouelleil A."/>
            <person name="Alvarado L."/>
            <person name="Arachchi H.M."/>
            <person name="Berlin A."/>
            <person name="Chapman S.B."/>
            <person name="Gearin G."/>
            <person name="Goldberg J."/>
            <person name="Griggs A."/>
            <person name="Gujja S."/>
            <person name="Hansen M."/>
            <person name="Heiman D."/>
            <person name="Howarth C."/>
            <person name="Larimer J."/>
            <person name="Lui A."/>
            <person name="MacDonald P.J.P."/>
            <person name="McCowen C."/>
            <person name="Montmayeur A."/>
            <person name="Murphy C."/>
            <person name="Neiman D."/>
            <person name="Pearson M."/>
            <person name="Priest M."/>
            <person name="Roberts A."/>
            <person name="Saif S."/>
            <person name="Shea T."/>
            <person name="Sisk P."/>
            <person name="Stolte C."/>
            <person name="Sykes S."/>
            <person name="Wortman J."/>
            <person name="Nusbaum C."/>
            <person name="Birren B."/>
        </authorList>
    </citation>
    <scope>NUCLEOTIDE SEQUENCE [LARGE SCALE GENOMIC DNA]</scope>
    <source>
        <strain evidence="2 3">LL-WM9</strain>
    </source>
</reference>
<name>J0PUT5_9HYPH</name>
<keyword evidence="1" id="KW-0732">Signal</keyword>
<evidence type="ECO:0008006" key="4">
    <source>
        <dbReference type="Google" id="ProtNLM"/>
    </source>
</evidence>
<keyword evidence="3" id="KW-1185">Reference proteome</keyword>
<dbReference type="HOGENOM" id="CLU_142795_0_0_5"/>
<dbReference type="PROSITE" id="PS51257">
    <property type="entry name" value="PROKAR_LIPOPROTEIN"/>
    <property type="match status" value="1"/>
</dbReference>
<dbReference type="EMBL" id="AIMC01000020">
    <property type="protein sequence ID" value="EJF76341.1"/>
    <property type="molecule type" value="Genomic_DNA"/>
</dbReference>
<sequence>MRGNKMLKYLLLPPLVLAAGCASVGVYSSSYVGQGITKNTAKFIANDYIRNIKRPLPPAKTTVIIQKNNVEDNFTPLFVDLLKRAGYRVIYTDQPQKQQNMGVSLLYRLTPQNDGRIMSVLQYNWSGDPSYYIRIYENK</sequence>
<accession>J0PUT5</accession>
<proteinExistence type="predicted"/>
<feature type="chain" id="PRO_5003738000" description="Conjugal transfer protein TrbH" evidence="1">
    <location>
        <begin position="19"/>
        <end position="139"/>
    </location>
</feature>
<comment type="caution">
    <text evidence="2">The sequence shown here is derived from an EMBL/GenBank/DDBJ whole genome shotgun (WGS) entry which is preliminary data.</text>
</comment>
<evidence type="ECO:0000256" key="1">
    <source>
        <dbReference type="SAM" id="SignalP"/>
    </source>
</evidence>
<gene>
    <name evidence="2" type="ORF">ME7_00885</name>
</gene>
<feature type="signal peptide" evidence="1">
    <location>
        <begin position="1"/>
        <end position="18"/>
    </location>
</feature>
<dbReference type="Proteomes" id="UP000008748">
    <property type="component" value="Unassembled WGS sequence"/>
</dbReference>
<evidence type="ECO:0000313" key="2">
    <source>
        <dbReference type="EMBL" id="EJF76341.1"/>
    </source>
</evidence>
<evidence type="ECO:0000313" key="3">
    <source>
        <dbReference type="Proteomes" id="UP000008748"/>
    </source>
</evidence>